<evidence type="ECO:0000313" key="2">
    <source>
        <dbReference type="EMBL" id="CBL18388.1"/>
    </source>
</evidence>
<dbReference type="Pfam" id="PF01547">
    <property type="entry name" value="SBP_bac_1"/>
    <property type="match status" value="1"/>
</dbReference>
<dbReference type="SUPFAM" id="SSF53850">
    <property type="entry name" value="Periplasmic binding protein-like II"/>
    <property type="match status" value="1"/>
</dbReference>
<dbReference type="Proteomes" id="UP000007054">
    <property type="component" value="Chromosome"/>
</dbReference>
<dbReference type="PATRIC" id="fig|213810.4.peg.2296"/>
<gene>
    <name evidence="2" type="ordered locus">RUM_24000</name>
</gene>
<dbReference type="EMBL" id="FP929052">
    <property type="protein sequence ID" value="CBL18388.1"/>
    <property type="molecule type" value="Genomic_DNA"/>
</dbReference>
<sequence length="471" mass="52796">MNVRKLKSGVAAILVAGLSMSMFACGEKETSSYKSLDSATREEVAQIASADDRLTGELENKTIKWMSNWDINPDGTGKNTPIELAIFQERYGGQVEYHMIDWSTRYDSLANAINGDEGIDFFPASDLDAFPRGAIRGMFVPVDDYIDYSTPLWSDVKQANDMMLWNGKHYVIVNQVTGDKCAVIYNRKTVEEAGLEDPAALYKKGEWTWDAFQKMLTKFVDPDEGFYGIDGWWFESGLSATCGVPYVGLKDGKLVNNLKDPAIERVQNWMYDLYTTNCVAIGVGDFGWTAQPTYIKEGKTMFYPCGLWAMYCSADQWQNNFGEDAFFVPMPKDPNSSEYYIPCGLDGYVMVKGGKNPQGVAKFAECKRLTLLNERAAELGEEQMFDDYGWTQEMVDMKKSMDELALANPYFDFYTGITPDITNILDSNENGIRASSKGTPWSESVSAVYAQIDAFLKDVNDHPVSDTVKTE</sequence>
<dbReference type="RefSeq" id="WP_015559294.1">
    <property type="nucleotide sequence ID" value="NC_021039.1"/>
</dbReference>
<feature type="chain" id="PRO_5039733353" evidence="1">
    <location>
        <begin position="25"/>
        <end position="471"/>
    </location>
</feature>
<dbReference type="PROSITE" id="PS51257">
    <property type="entry name" value="PROKAR_LIPOPROTEIN"/>
    <property type="match status" value="1"/>
</dbReference>
<proteinExistence type="predicted"/>
<keyword evidence="2" id="KW-0813">Transport</keyword>
<feature type="signal peptide" evidence="1">
    <location>
        <begin position="1"/>
        <end position="24"/>
    </location>
</feature>
<accession>D4LFJ3</accession>
<organism evidence="2 3">
    <name type="scientific">Ruminococcus champanellensis (strain DSM 18848 / JCM 17042 / KCTC 15320 / 18P13)</name>
    <dbReference type="NCBI Taxonomy" id="213810"/>
    <lineage>
        <taxon>Bacteria</taxon>
        <taxon>Bacillati</taxon>
        <taxon>Bacillota</taxon>
        <taxon>Clostridia</taxon>
        <taxon>Eubacteriales</taxon>
        <taxon>Oscillospiraceae</taxon>
        <taxon>Ruminococcus</taxon>
    </lineage>
</organism>
<protein>
    <submittedName>
        <fullName evidence="2">ABC-type sugar transport system, periplasmic component</fullName>
    </submittedName>
</protein>
<dbReference type="AlphaFoldDB" id="D4LFJ3"/>
<dbReference type="GeneID" id="83157039"/>
<dbReference type="Gene3D" id="3.40.190.10">
    <property type="entry name" value="Periplasmic binding protein-like II"/>
    <property type="match status" value="1"/>
</dbReference>
<keyword evidence="3" id="KW-1185">Reference proteome</keyword>
<evidence type="ECO:0000256" key="1">
    <source>
        <dbReference type="SAM" id="SignalP"/>
    </source>
</evidence>
<dbReference type="BioCyc" id="RCHA213810:RUM_RS11680-MONOMER"/>
<dbReference type="KEGG" id="rch:RUM_24000"/>
<keyword evidence="2" id="KW-0762">Sugar transport</keyword>
<reference evidence="2" key="2">
    <citation type="submission" date="2010-03" db="EMBL/GenBank/DDBJ databases">
        <authorList>
            <person name="Pajon A."/>
        </authorList>
    </citation>
    <scope>NUCLEOTIDE SEQUENCE</scope>
    <source>
        <strain evidence="2">Type strain: 18P13</strain>
    </source>
</reference>
<dbReference type="HOGENOM" id="CLU_040904_0_0_9"/>
<reference evidence="2" key="1">
    <citation type="submission" date="2010-03" db="EMBL/GenBank/DDBJ databases">
        <title>The genome sequence of Ruminococcus sp. 18P13.</title>
        <authorList>
            <consortium name="metaHIT consortium -- http://www.metahit.eu/"/>
            <person name="Pajon A."/>
            <person name="Turner K."/>
            <person name="Parkhill J."/>
            <person name="Bernalier A."/>
        </authorList>
    </citation>
    <scope>NUCLEOTIDE SEQUENCE [LARGE SCALE GENOMIC DNA]</scope>
    <source>
        <strain evidence="2">Type strain: 18P13</strain>
    </source>
</reference>
<dbReference type="InterPro" id="IPR006059">
    <property type="entry name" value="SBP"/>
</dbReference>
<evidence type="ECO:0000313" key="3">
    <source>
        <dbReference type="Proteomes" id="UP000007054"/>
    </source>
</evidence>
<name>D4LFJ3_RUMC1</name>
<dbReference type="STRING" id="213810.RUM_24000"/>
<keyword evidence="1" id="KW-0732">Signal</keyword>